<dbReference type="InterPro" id="IPR052062">
    <property type="entry name" value="Murein_DD/LD_carboxypeptidase"/>
</dbReference>
<dbReference type="Gene3D" id="3.90.1720.10">
    <property type="entry name" value="endopeptidase domain like (from Nostoc punctiforme)"/>
    <property type="match status" value="1"/>
</dbReference>
<dbReference type="RefSeq" id="WP_138152209.1">
    <property type="nucleotide sequence ID" value="NZ_VANU01000002.1"/>
</dbReference>
<reference evidence="8 9" key="1">
    <citation type="submission" date="2019-05" db="EMBL/GenBank/DDBJ databases">
        <title>Arcobacter sp. nov., isolated from sea sediment.</title>
        <authorList>
            <person name="Kim W."/>
        </authorList>
    </citation>
    <scope>NUCLEOTIDE SEQUENCE [LARGE SCALE GENOMIC DNA]</scope>
    <source>
        <strain evidence="8 9">CAU 1517</strain>
    </source>
</reference>
<dbReference type="Pfam" id="PF00877">
    <property type="entry name" value="NLPC_P60"/>
    <property type="match status" value="1"/>
</dbReference>
<evidence type="ECO:0000256" key="2">
    <source>
        <dbReference type="ARBA" id="ARBA00022670"/>
    </source>
</evidence>
<keyword evidence="9" id="KW-1185">Reference proteome</keyword>
<dbReference type="GO" id="GO:0008234">
    <property type="term" value="F:cysteine-type peptidase activity"/>
    <property type="evidence" value="ECO:0007669"/>
    <property type="project" value="UniProtKB-KW"/>
</dbReference>
<accession>A0A5R8Y2T6</accession>
<dbReference type="EMBL" id="VANU01000002">
    <property type="protein sequence ID" value="TLP39627.1"/>
    <property type="molecule type" value="Genomic_DNA"/>
</dbReference>
<comment type="caution">
    <text evidence="8">The sequence shown here is derived from an EMBL/GenBank/DDBJ whole genome shotgun (WGS) entry which is preliminary data.</text>
</comment>
<gene>
    <name evidence="8" type="ORF">FDK22_07095</name>
</gene>
<evidence type="ECO:0000256" key="1">
    <source>
        <dbReference type="ARBA" id="ARBA00007074"/>
    </source>
</evidence>
<evidence type="ECO:0000256" key="6">
    <source>
        <dbReference type="SAM" id="SignalP"/>
    </source>
</evidence>
<evidence type="ECO:0000313" key="9">
    <source>
        <dbReference type="Proteomes" id="UP000308901"/>
    </source>
</evidence>
<proteinExistence type="inferred from homology"/>
<dbReference type="OrthoDB" id="9807055at2"/>
<feature type="domain" description="NlpC/P60" evidence="7">
    <location>
        <begin position="48"/>
        <end position="169"/>
    </location>
</feature>
<dbReference type="Proteomes" id="UP000308901">
    <property type="component" value="Unassembled WGS sequence"/>
</dbReference>
<evidence type="ECO:0000313" key="8">
    <source>
        <dbReference type="EMBL" id="TLP39627.1"/>
    </source>
</evidence>
<keyword evidence="4 8" id="KW-0378">Hydrolase</keyword>
<feature type="signal peptide" evidence="6">
    <location>
        <begin position="1"/>
        <end position="21"/>
    </location>
</feature>
<dbReference type="InterPro" id="IPR000064">
    <property type="entry name" value="NLP_P60_dom"/>
</dbReference>
<dbReference type="GO" id="GO:0006508">
    <property type="term" value="P:proteolysis"/>
    <property type="evidence" value="ECO:0007669"/>
    <property type="project" value="UniProtKB-KW"/>
</dbReference>
<sequence length="170" mass="19748">MNLIKTLMTILFILLTFQACSSKNNYRSESFNHNKSFPNKSTETTKEDLLYENLKAQYIDWKGVKYKYGGYSKNGIDCSAFVQRTFKDKLNIQIPRTTALQSEFGEEVSIEDLKMGDLVFFKTGFKVRHVGIYLEGGKFLHASTKKGVTISRLDNPYYEKHFWKVIRVLD</sequence>
<organism evidence="8 9">
    <name type="scientific">Arcobacter arenosus</name>
    <dbReference type="NCBI Taxonomy" id="2576037"/>
    <lineage>
        <taxon>Bacteria</taxon>
        <taxon>Pseudomonadati</taxon>
        <taxon>Campylobacterota</taxon>
        <taxon>Epsilonproteobacteria</taxon>
        <taxon>Campylobacterales</taxon>
        <taxon>Arcobacteraceae</taxon>
        <taxon>Arcobacter</taxon>
    </lineage>
</organism>
<dbReference type="SUPFAM" id="SSF54001">
    <property type="entry name" value="Cysteine proteinases"/>
    <property type="match status" value="1"/>
</dbReference>
<dbReference type="PANTHER" id="PTHR47360:SF1">
    <property type="entry name" value="ENDOPEPTIDASE NLPC-RELATED"/>
    <property type="match status" value="1"/>
</dbReference>
<keyword evidence="3 6" id="KW-0732">Signal</keyword>
<name>A0A5R8Y2T6_9BACT</name>
<feature type="chain" id="PRO_5024465006" evidence="6">
    <location>
        <begin position="22"/>
        <end position="170"/>
    </location>
</feature>
<protein>
    <submittedName>
        <fullName evidence="8">Glycoside hydrolase</fullName>
    </submittedName>
</protein>
<evidence type="ECO:0000259" key="7">
    <source>
        <dbReference type="PROSITE" id="PS51935"/>
    </source>
</evidence>
<dbReference type="PROSITE" id="PS51257">
    <property type="entry name" value="PROKAR_LIPOPROTEIN"/>
    <property type="match status" value="1"/>
</dbReference>
<dbReference type="InterPro" id="IPR038765">
    <property type="entry name" value="Papain-like_cys_pep_sf"/>
</dbReference>
<keyword evidence="2" id="KW-0645">Protease</keyword>
<dbReference type="PANTHER" id="PTHR47360">
    <property type="entry name" value="MUREIN DD-ENDOPEPTIDASE MEPS/MUREIN LD-CARBOXYPEPTIDASE"/>
    <property type="match status" value="1"/>
</dbReference>
<comment type="similarity">
    <text evidence="1">Belongs to the peptidase C40 family.</text>
</comment>
<evidence type="ECO:0000256" key="5">
    <source>
        <dbReference type="ARBA" id="ARBA00022807"/>
    </source>
</evidence>
<evidence type="ECO:0000256" key="3">
    <source>
        <dbReference type="ARBA" id="ARBA00022729"/>
    </source>
</evidence>
<dbReference type="AlphaFoldDB" id="A0A5R8Y2T6"/>
<dbReference type="PROSITE" id="PS51935">
    <property type="entry name" value="NLPC_P60"/>
    <property type="match status" value="1"/>
</dbReference>
<evidence type="ECO:0000256" key="4">
    <source>
        <dbReference type="ARBA" id="ARBA00022801"/>
    </source>
</evidence>
<keyword evidence="5" id="KW-0788">Thiol protease</keyword>